<dbReference type="SUPFAM" id="SSF53187">
    <property type="entry name" value="Zn-dependent exopeptidases"/>
    <property type="match status" value="1"/>
</dbReference>
<organism evidence="6 7">
    <name type="scientific">Oxynema aestuarii AP17</name>
    <dbReference type="NCBI Taxonomy" id="2064643"/>
    <lineage>
        <taxon>Bacteria</taxon>
        <taxon>Bacillati</taxon>
        <taxon>Cyanobacteriota</taxon>
        <taxon>Cyanophyceae</taxon>
        <taxon>Oscillatoriophycideae</taxon>
        <taxon>Oscillatoriales</taxon>
        <taxon>Oscillatoriaceae</taxon>
        <taxon>Oxynema</taxon>
        <taxon>Oxynema aestuarii</taxon>
    </lineage>
</organism>
<dbReference type="PANTHER" id="PTHR37326:SF1">
    <property type="entry name" value="BLL3975 PROTEIN"/>
    <property type="match status" value="1"/>
</dbReference>
<name>A0A6H1U418_9CYAN</name>
<evidence type="ECO:0000256" key="4">
    <source>
        <dbReference type="ARBA" id="ARBA00022833"/>
    </source>
</evidence>
<sequence length="378" mass="43405">MLPEISTLPILQLASGDYLSLQVYHFRGDRPGKKAYLQSNLHGCEISGNAVLHELINFLQSLDRTQLEGEVVIVPACNPMAMNARSHHFSSGRYNPYDGRDWNRIFWDYHKVSHDLDEIARDFCELEVETIRKEYLKLIQTTFNRHHDNLDSASGVPLHKRYRYLLQSLCLDANYVIDCHSSSNRTIDYFYCFHDREESAKYFLIDLGIFLESYDGYTFDEAFLKPWLALEKALAKQGRKIIFDLESWTLELGGGMEVNSQSVAKGVRGIKNYLAGKKMLTISGFPLAETHQHQVQFFHKHQLRRYHAVAGGILRDRLPLGTVVKAGDRLYTLLSFNKNGECPTQVAIEAERDGIIYDLSLNESVNQSDYVLSIFEDH</sequence>
<gene>
    <name evidence="6" type="ORF">HCG48_18745</name>
</gene>
<keyword evidence="3" id="KW-0378">Hydrolase</keyword>
<evidence type="ECO:0000256" key="2">
    <source>
        <dbReference type="ARBA" id="ARBA00022723"/>
    </source>
</evidence>
<comment type="cofactor">
    <cofactor evidence="1">
        <name>Zn(2+)</name>
        <dbReference type="ChEBI" id="CHEBI:29105"/>
    </cofactor>
</comment>
<dbReference type="Gene3D" id="3.40.630.10">
    <property type="entry name" value="Zn peptidases"/>
    <property type="match status" value="1"/>
</dbReference>
<dbReference type="GO" id="GO:0016788">
    <property type="term" value="F:hydrolase activity, acting on ester bonds"/>
    <property type="evidence" value="ECO:0007669"/>
    <property type="project" value="InterPro"/>
</dbReference>
<feature type="domain" description="Succinylglutamate desuccinylase/Aspartoacylase catalytic" evidence="5">
    <location>
        <begin position="31"/>
        <end position="112"/>
    </location>
</feature>
<keyword evidence="2" id="KW-0479">Metal-binding</keyword>
<dbReference type="InterPro" id="IPR055438">
    <property type="entry name" value="AstE_AspA_cat"/>
</dbReference>
<evidence type="ECO:0000259" key="5">
    <source>
        <dbReference type="Pfam" id="PF24827"/>
    </source>
</evidence>
<dbReference type="InterPro" id="IPR053138">
    <property type="entry name" value="N-alpha-Ac-DABA_deacetylase"/>
</dbReference>
<proteinExistence type="predicted"/>
<reference evidence="6 7" key="1">
    <citation type="submission" date="2020-04" db="EMBL/GenBank/DDBJ databases">
        <authorList>
            <person name="Basu S."/>
            <person name="Maruthanayagam V."/>
            <person name="Chakraborty S."/>
            <person name="Pramanik A."/>
            <person name="Mukherjee J."/>
            <person name="Brink B."/>
        </authorList>
    </citation>
    <scope>NUCLEOTIDE SEQUENCE [LARGE SCALE GENOMIC DNA]</scope>
    <source>
        <strain evidence="6 7">AP17</strain>
    </source>
</reference>
<accession>A0A6H1U418</accession>
<dbReference type="KEGG" id="oxy:HCG48_18745"/>
<keyword evidence="7" id="KW-1185">Reference proteome</keyword>
<dbReference type="RefSeq" id="WP_168570518.1">
    <property type="nucleotide sequence ID" value="NZ_CP051167.1"/>
</dbReference>
<dbReference type="Pfam" id="PF24827">
    <property type="entry name" value="AstE_AspA_cat"/>
    <property type="match status" value="1"/>
</dbReference>
<evidence type="ECO:0000313" key="6">
    <source>
        <dbReference type="EMBL" id="QIZ72369.1"/>
    </source>
</evidence>
<dbReference type="EMBL" id="CP051167">
    <property type="protein sequence ID" value="QIZ72369.1"/>
    <property type="molecule type" value="Genomic_DNA"/>
</dbReference>
<evidence type="ECO:0000313" key="7">
    <source>
        <dbReference type="Proteomes" id="UP000500857"/>
    </source>
</evidence>
<protein>
    <submittedName>
        <fullName evidence="6">Succinylglutamate desuccinylase/aspartoacylase family protein</fullName>
    </submittedName>
</protein>
<dbReference type="AlphaFoldDB" id="A0A6H1U418"/>
<dbReference type="Proteomes" id="UP000500857">
    <property type="component" value="Chromosome"/>
</dbReference>
<dbReference type="GO" id="GO:0046872">
    <property type="term" value="F:metal ion binding"/>
    <property type="evidence" value="ECO:0007669"/>
    <property type="project" value="UniProtKB-KW"/>
</dbReference>
<evidence type="ECO:0000256" key="3">
    <source>
        <dbReference type="ARBA" id="ARBA00022801"/>
    </source>
</evidence>
<dbReference type="PANTHER" id="PTHR37326">
    <property type="entry name" value="BLL3975 PROTEIN"/>
    <property type="match status" value="1"/>
</dbReference>
<keyword evidence="4" id="KW-0862">Zinc</keyword>
<evidence type="ECO:0000256" key="1">
    <source>
        <dbReference type="ARBA" id="ARBA00001947"/>
    </source>
</evidence>